<dbReference type="AlphaFoldDB" id="Q6J0U3"/>
<dbReference type="EMBL" id="AY608670">
    <property type="protein sequence ID" value="AAT38122.1"/>
    <property type="molecule type" value="mRNA"/>
</dbReference>
<evidence type="ECO:0000256" key="1">
    <source>
        <dbReference type="SAM" id="SignalP"/>
    </source>
</evidence>
<feature type="signal peptide" evidence="1">
    <location>
        <begin position="1"/>
        <end position="16"/>
    </location>
</feature>
<evidence type="ECO:0000313" key="2">
    <source>
        <dbReference type="EMBL" id="AAT38122.1"/>
    </source>
</evidence>
<accession>Q6J0U3</accession>
<reference evidence="2" key="1">
    <citation type="submission" date="2004-04" db="EMBL/GenBank/DDBJ databases">
        <title>Molecular cloning and phylogenetic analysis of Dickkopf related protein-3 precursor from Amphioxus Branchiostoma belcheri tsingtaunese.</title>
        <authorList>
            <person name="Zhang S."/>
            <person name="Li H."/>
            <person name="Liu Z."/>
            <person name="Fan C."/>
            <person name="Xu A."/>
        </authorList>
    </citation>
    <scope>NUCLEOTIDE SEQUENCE</scope>
</reference>
<proteinExistence type="evidence at transcript level"/>
<sequence length="93" mass="10378">MKIALFFLACISVTAAQFWHPLAPCNDHHQCPAGYCCRYSTVVLFQLCELRPNLDWPCDPTFASSCECNDGLTCQQDPATAQFTCQLEMEVPA</sequence>
<keyword evidence="1" id="KW-0732">Signal</keyword>
<feature type="chain" id="PRO_5004274751" evidence="1">
    <location>
        <begin position="17"/>
        <end position="93"/>
    </location>
</feature>
<organism evidence="2">
    <name type="scientific">Branchiostoma belcheri tsingtauense</name>
    <dbReference type="NCBI Taxonomy" id="155462"/>
    <lineage>
        <taxon>Eukaryota</taxon>
        <taxon>Metazoa</taxon>
        <taxon>Chordata</taxon>
        <taxon>Cephalochordata</taxon>
        <taxon>Leptocardii</taxon>
        <taxon>Amphioxiformes</taxon>
        <taxon>Branchiostomatidae</taxon>
        <taxon>Branchiostoma</taxon>
    </lineage>
</organism>
<name>Q6J0U3_BRABE</name>
<protein>
    <submittedName>
        <fullName evidence="2">Dickkopf related protein-3</fullName>
    </submittedName>
</protein>